<dbReference type="SUPFAM" id="SSF51556">
    <property type="entry name" value="Metallo-dependent hydrolases"/>
    <property type="match status" value="1"/>
</dbReference>
<feature type="domain" description="Amidohydrolase-related" evidence="1">
    <location>
        <begin position="54"/>
        <end position="404"/>
    </location>
</feature>
<dbReference type="PANTHER" id="PTHR43794">
    <property type="entry name" value="AMINOHYDROLASE SSNA-RELATED"/>
    <property type="match status" value="1"/>
</dbReference>
<dbReference type="EMBL" id="BMRE01000016">
    <property type="protein sequence ID" value="GGU43954.1"/>
    <property type="molecule type" value="Genomic_DNA"/>
</dbReference>
<name>A0ABQ2UP45_9PSEU</name>
<dbReference type="InterPro" id="IPR011059">
    <property type="entry name" value="Metal-dep_hydrolase_composite"/>
</dbReference>
<dbReference type="SUPFAM" id="SSF51338">
    <property type="entry name" value="Composite domain of metallo-dependent hydrolases"/>
    <property type="match status" value="1"/>
</dbReference>
<evidence type="ECO:0000313" key="2">
    <source>
        <dbReference type="EMBL" id="GGU43954.1"/>
    </source>
</evidence>
<dbReference type="PANTHER" id="PTHR43794:SF5">
    <property type="entry name" value="CHLOROHYDROLASE FAMILY PROTEIN"/>
    <property type="match status" value="1"/>
</dbReference>
<dbReference type="Pfam" id="PF01979">
    <property type="entry name" value="Amidohydro_1"/>
    <property type="match status" value="1"/>
</dbReference>
<accession>A0ABQ2UP45</accession>
<reference evidence="3" key="1">
    <citation type="journal article" date="2019" name="Int. J. Syst. Evol. Microbiol.">
        <title>The Global Catalogue of Microorganisms (GCM) 10K type strain sequencing project: providing services to taxonomists for standard genome sequencing and annotation.</title>
        <authorList>
            <consortium name="The Broad Institute Genomics Platform"/>
            <consortium name="The Broad Institute Genome Sequencing Center for Infectious Disease"/>
            <person name="Wu L."/>
            <person name="Ma J."/>
        </authorList>
    </citation>
    <scope>NUCLEOTIDE SEQUENCE [LARGE SCALE GENOMIC DNA]</scope>
    <source>
        <strain evidence="3">JCM 3296</strain>
    </source>
</reference>
<gene>
    <name evidence="2" type="ORF">GCM10010178_40650</name>
</gene>
<dbReference type="Gene3D" id="3.20.20.140">
    <property type="entry name" value="Metal-dependent hydrolases"/>
    <property type="match status" value="1"/>
</dbReference>
<evidence type="ECO:0000313" key="3">
    <source>
        <dbReference type="Proteomes" id="UP000649573"/>
    </source>
</evidence>
<comment type="caution">
    <text evidence="2">The sequence shown here is derived from an EMBL/GenBank/DDBJ whole genome shotgun (WGS) entry which is preliminary data.</text>
</comment>
<dbReference type="InterPro" id="IPR032466">
    <property type="entry name" value="Metal_Hydrolase"/>
</dbReference>
<proteinExistence type="predicted"/>
<sequence length="436" mass="45690">MTRILLRGAQVITMAPHRPDAERCDVLVDGDRIAGIGGDLDATGAEIVDVTDRIIMPGLVNAHLHTWQTALRGVGVDWTLADYLGRMHGAVAKHYRPEDMRVGTLAGALSQLDRGTTTLGDWCHNTPTPDHTDAAIDGLLSSGIRGVFLHGTPYSAADAAHPVSEIDRLLDGPAGTHALLTFGLAVRGPQLSTPDVAVTDFRAAAERGIVVSMHQSGGAPGPGWEAVRAAGLLSPSTNVVHGAGLTDEWIKILVDAGASVTCTPENELGQGHGSPVTGHLLELGAAPSLGTDTDAVTPGDVLSAARIALAHQRDRDHDHHRQTTGTFSLSATITAKQALAWATVEGARALGLDDRVGKLEAGMQADLVVIDGSAPRMWPVTDPVATALHAGAGDIESVMIAGRWRKRQHALVDVDLDALRGQLQESANHLLPDLVD</sequence>
<dbReference type="Gene3D" id="2.30.40.10">
    <property type="entry name" value="Urease, subunit C, domain 1"/>
    <property type="match status" value="1"/>
</dbReference>
<dbReference type="InterPro" id="IPR006680">
    <property type="entry name" value="Amidohydro-rel"/>
</dbReference>
<dbReference type="InterPro" id="IPR050287">
    <property type="entry name" value="MTA/SAH_deaminase"/>
</dbReference>
<dbReference type="RefSeq" id="WP_189255261.1">
    <property type="nucleotide sequence ID" value="NZ_BMRE01000016.1"/>
</dbReference>
<dbReference type="NCBIfam" id="NF006056">
    <property type="entry name" value="PRK08204.1"/>
    <property type="match status" value="1"/>
</dbReference>
<dbReference type="Proteomes" id="UP000649573">
    <property type="component" value="Unassembled WGS sequence"/>
</dbReference>
<organism evidence="2 3">
    <name type="scientific">Lentzea flava</name>
    <dbReference type="NCBI Taxonomy" id="103732"/>
    <lineage>
        <taxon>Bacteria</taxon>
        <taxon>Bacillati</taxon>
        <taxon>Actinomycetota</taxon>
        <taxon>Actinomycetes</taxon>
        <taxon>Pseudonocardiales</taxon>
        <taxon>Pseudonocardiaceae</taxon>
        <taxon>Lentzea</taxon>
    </lineage>
</organism>
<keyword evidence="3" id="KW-1185">Reference proteome</keyword>
<protein>
    <submittedName>
        <fullName evidence="2">Cytosine deaminase</fullName>
    </submittedName>
</protein>
<evidence type="ECO:0000259" key="1">
    <source>
        <dbReference type="Pfam" id="PF01979"/>
    </source>
</evidence>